<feature type="domain" description="Flagellin C-terminal" evidence="7">
    <location>
        <begin position="416"/>
        <end position="501"/>
    </location>
</feature>
<dbReference type="InterPro" id="IPR001029">
    <property type="entry name" value="Flagellin_N"/>
</dbReference>
<dbReference type="Proteomes" id="UP001575181">
    <property type="component" value="Unassembled WGS sequence"/>
</dbReference>
<dbReference type="Gene3D" id="2.30.220.10">
    <property type="entry name" value="f41 fragment of flagellin, C-terminal domain"/>
    <property type="match status" value="1"/>
</dbReference>
<dbReference type="Gene3D" id="1.20.1330.10">
    <property type="entry name" value="f41 fragment of flagellin, N-terminal domain"/>
    <property type="match status" value="1"/>
</dbReference>
<dbReference type="Gene3D" id="6.10.10.10">
    <property type="entry name" value="Flagellar export chaperone, C-terminal domain"/>
    <property type="match status" value="1"/>
</dbReference>
<dbReference type="RefSeq" id="WP_373656276.1">
    <property type="nucleotide sequence ID" value="NZ_JBGUAW010000007.1"/>
</dbReference>
<evidence type="ECO:0000259" key="7">
    <source>
        <dbReference type="Pfam" id="PF00700"/>
    </source>
</evidence>
<evidence type="ECO:0000259" key="6">
    <source>
        <dbReference type="Pfam" id="PF00669"/>
    </source>
</evidence>
<dbReference type="EMBL" id="JBGUAW010000007">
    <property type="protein sequence ID" value="MFA9461489.1"/>
    <property type="molecule type" value="Genomic_DNA"/>
</dbReference>
<evidence type="ECO:0000313" key="9">
    <source>
        <dbReference type="Proteomes" id="UP001575181"/>
    </source>
</evidence>
<comment type="function">
    <text evidence="4">Flagellin is the subunit protein which polymerizes to form the filaments of bacterial flagella.</text>
</comment>
<accession>A0ABV4TVY1</accession>
<dbReference type="InterPro" id="IPR046358">
    <property type="entry name" value="Flagellin_C"/>
</dbReference>
<proteinExistence type="inferred from homology"/>
<comment type="caution">
    <text evidence="8">The sequence shown here is derived from an EMBL/GenBank/DDBJ whole genome shotgun (WGS) entry which is preliminary data.</text>
</comment>
<evidence type="ECO:0000256" key="1">
    <source>
        <dbReference type="ARBA" id="ARBA00005709"/>
    </source>
</evidence>
<evidence type="ECO:0000256" key="5">
    <source>
        <dbReference type="SAM" id="Coils"/>
    </source>
</evidence>
<evidence type="ECO:0000256" key="4">
    <source>
        <dbReference type="RuleBase" id="RU362073"/>
    </source>
</evidence>
<keyword evidence="3 4" id="KW-0975">Bacterial flagellum</keyword>
<dbReference type="PANTHER" id="PTHR42792:SF2">
    <property type="entry name" value="FLAGELLIN"/>
    <property type="match status" value="1"/>
</dbReference>
<organism evidence="8 9">
    <name type="scientific">Thiohalorhabdus methylotrophus</name>
    <dbReference type="NCBI Taxonomy" id="3242694"/>
    <lineage>
        <taxon>Bacteria</taxon>
        <taxon>Pseudomonadati</taxon>
        <taxon>Pseudomonadota</taxon>
        <taxon>Gammaproteobacteria</taxon>
        <taxon>Thiohalorhabdales</taxon>
        <taxon>Thiohalorhabdaceae</taxon>
        <taxon>Thiohalorhabdus</taxon>
    </lineage>
</organism>
<reference evidence="8 9" key="1">
    <citation type="submission" date="2024-08" db="EMBL/GenBank/DDBJ databases">
        <title>Whole-genome sequencing of halo(alkali)philic microorganisms from hypersaline lakes.</title>
        <authorList>
            <person name="Sorokin D.Y."/>
            <person name="Merkel A.Y."/>
            <person name="Messina E."/>
            <person name="Yakimov M."/>
        </authorList>
    </citation>
    <scope>NUCLEOTIDE SEQUENCE [LARGE SCALE GENOMIC DNA]</scope>
    <source>
        <strain evidence="8 9">Cl-TMA</strain>
    </source>
</reference>
<evidence type="ECO:0000256" key="2">
    <source>
        <dbReference type="ARBA" id="ARBA00022525"/>
    </source>
</evidence>
<comment type="similarity">
    <text evidence="1 4">Belongs to the bacterial flagellin family.</text>
</comment>
<dbReference type="InterPro" id="IPR001492">
    <property type="entry name" value="Flagellin"/>
</dbReference>
<evidence type="ECO:0000256" key="3">
    <source>
        <dbReference type="ARBA" id="ARBA00023143"/>
    </source>
</evidence>
<feature type="domain" description="Flagellin N-terminal" evidence="6">
    <location>
        <begin position="4"/>
        <end position="140"/>
    </location>
</feature>
<keyword evidence="5" id="KW-0175">Coiled coil</keyword>
<sequence length="503" mass="52515">MLSINSNISSLMAQNNLRESTNDLQTSYQRLSSGKRINSAKDDAAGLAISDRLTAQIRGLNQAARNANDGISLGQTGEGAMQEMSSMLQRMRELAVQSANDTNSSSDRKSLNQEFQNLSDELDRIAKTTSFNGQNILDGSAGAMSFQVGANVGETISVDLSNSVEAGNIGKLFSQEMTLRNQTGENAASITANQTAGTVMEGMNTGDLTLNGTSITAATNEGNGKSAVSAASIAEAINKQASETGVEAKVAEQARTTMNISNSSVGTDYAMSMNGVEVMTAVAGEEVTQDRVVDAINAKSDQIGVRAEKTTGGEVMLQASDGRNISVSERGSGALFGSGAGSQASVYTGKLELAGKGELRIQTANNVGNESANASQLTNSAAYMFTNFDTGTVDPTDEGTLGDANILNKDETDQAIQKLDQAIDEIDSLRATFGAVQNRFESTIANLNNTSQNLSAARGRILDADIAKETAELTQNSITQQAGVSILGQANQQPQIALQLLGG</sequence>
<name>A0ABV4TVY1_9GAMM</name>
<comment type="subcellular location">
    <subcellularLocation>
        <location evidence="4">Secreted</location>
    </subcellularLocation>
    <subcellularLocation>
        <location evidence="4">Bacterial flagellum</location>
    </subcellularLocation>
</comment>
<dbReference type="SUPFAM" id="SSF64518">
    <property type="entry name" value="Phase 1 flagellin"/>
    <property type="match status" value="1"/>
</dbReference>
<dbReference type="Gene3D" id="6.10.280.190">
    <property type="match status" value="1"/>
</dbReference>
<keyword evidence="8" id="KW-0969">Cilium</keyword>
<dbReference type="PANTHER" id="PTHR42792">
    <property type="entry name" value="FLAGELLIN"/>
    <property type="match status" value="1"/>
</dbReference>
<keyword evidence="2 4" id="KW-0964">Secreted</keyword>
<gene>
    <name evidence="8" type="ORF">ACERLL_11695</name>
</gene>
<dbReference type="Pfam" id="PF00669">
    <property type="entry name" value="Flagellin_N"/>
    <property type="match status" value="1"/>
</dbReference>
<dbReference type="InterPro" id="IPR042187">
    <property type="entry name" value="Flagellin_C_sub2"/>
</dbReference>
<dbReference type="Pfam" id="PF00700">
    <property type="entry name" value="Flagellin_C"/>
    <property type="match status" value="1"/>
</dbReference>
<keyword evidence="8" id="KW-0282">Flagellum</keyword>
<protein>
    <recommendedName>
        <fullName evidence="4">Flagellin</fullName>
    </recommendedName>
</protein>
<feature type="coiled-coil region" evidence="5">
    <location>
        <begin position="412"/>
        <end position="439"/>
    </location>
</feature>
<keyword evidence="9" id="KW-1185">Reference proteome</keyword>
<dbReference type="PRINTS" id="PR00207">
    <property type="entry name" value="FLAGELLIN"/>
</dbReference>
<dbReference type="Gene3D" id="2.170.280.10">
    <property type="entry name" value="f41 fragment of flagellin, middle domain"/>
    <property type="match status" value="1"/>
</dbReference>
<evidence type="ECO:0000313" key="8">
    <source>
        <dbReference type="EMBL" id="MFA9461489.1"/>
    </source>
</evidence>
<keyword evidence="8" id="KW-0966">Cell projection</keyword>